<organism evidence="1 2">
    <name type="scientific">Psilocybe cubensis</name>
    <name type="common">Psychedelic mushroom</name>
    <name type="synonym">Stropharia cubensis</name>
    <dbReference type="NCBI Taxonomy" id="181762"/>
    <lineage>
        <taxon>Eukaryota</taxon>
        <taxon>Fungi</taxon>
        <taxon>Dikarya</taxon>
        <taxon>Basidiomycota</taxon>
        <taxon>Agaricomycotina</taxon>
        <taxon>Agaricomycetes</taxon>
        <taxon>Agaricomycetidae</taxon>
        <taxon>Agaricales</taxon>
        <taxon>Agaricineae</taxon>
        <taxon>Strophariaceae</taxon>
        <taxon>Psilocybe</taxon>
    </lineage>
</organism>
<evidence type="ECO:0000313" key="2">
    <source>
        <dbReference type="Proteomes" id="UP000664032"/>
    </source>
</evidence>
<keyword evidence="2" id="KW-1185">Reference proteome</keyword>
<proteinExistence type="predicted"/>
<reference evidence="1" key="1">
    <citation type="submission" date="2021-10" db="EMBL/GenBank/DDBJ databases">
        <title>Psilocybe cubensis genome.</title>
        <authorList>
            <person name="Mckernan K.J."/>
            <person name="Crawford S."/>
            <person name="Trippe A."/>
            <person name="Kane L.T."/>
            <person name="Mclaughlin S."/>
        </authorList>
    </citation>
    <scope>NUCLEOTIDE SEQUENCE</scope>
    <source>
        <strain evidence="1">MGC-MH-2018</strain>
    </source>
</reference>
<accession>A0ACB8GIH2</accession>
<sequence length="565" mass="60707">MLSLLPIFSLIIPTLAVPQVKLGNTVITGASFLESGVEFFGGIPFAQPPVGELRLKPPVLATVLDTPTFNATKFGPSCLNTAFPKALVSEDCLQLNVFRPTNVTSNAKIPILFWIYGGKPTSLCSNECLLICYISGAFSAGATLKYNATSLVAQSMTRGTPIIVVSANYRLGPLGFPPTVEAAKKGSLNLGIKDQIAALKWVQNNIEIFGGDKSKVTIFGESAGGNSVTLHFLGKHIKGLARAAIAQSAPIVPSFLPGRYQDRWTSFISAIPECASLANSTNTFDCLRGNVTTASLLQGFAASTTDVRTDLTYFPTIDGPQGILPDLPTKLIPTARLPVILGSNLDEGTFFIDQHVNSTEQISKQLTDLCKPALLGEKLLNNAMKQILRLYPDIPALGSPFNTGNQTFGLSSQYKRGAAILGDWIFQAPRRAMSTSLREQGIPVYGYQFTEPTAISPIAPDPRTVAPGSIAVTHGAEIPFVITGVTNGTAAAEALQIMMQDYWISFAVTLNPNDGKGSNRPKWEEYSVSKPTVLQLQGGDVKAVPDTYRDAQMRFINSIPHVFHR</sequence>
<comment type="caution">
    <text evidence="1">The sequence shown here is derived from an EMBL/GenBank/DDBJ whole genome shotgun (WGS) entry which is preliminary data.</text>
</comment>
<name>A0ACB8GIH2_PSICU</name>
<gene>
    <name evidence="1" type="ORF">JR316_0012618</name>
</gene>
<dbReference type="EMBL" id="JAFIQS020000012">
    <property type="protein sequence ID" value="KAH9475503.1"/>
    <property type="molecule type" value="Genomic_DNA"/>
</dbReference>
<dbReference type="Proteomes" id="UP000664032">
    <property type="component" value="Unassembled WGS sequence"/>
</dbReference>
<evidence type="ECO:0000313" key="1">
    <source>
        <dbReference type="EMBL" id="KAH9475503.1"/>
    </source>
</evidence>
<protein>
    <submittedName>
        <fullName evidence="1">Secreted lipase</fullName>
    </submittedName>
</protein>